<sequence>MFIASTVIAVFMALIVVIIRVKASKKPVSAKKILLPPFFMSTGFMMFLYPPARISVSEAGEAFIVGALFSLLLIKTSKFEIKNKAIYLKRSKAFIAILLLLLLVRIGLKVYLGQTISFEETSGVFFILAFGMILPWRIAMFITYRKFEQMLHMSESNKSLV</sequence>
<feature type="transmembrane region" description="Helical" evidence="1">
    <location>
        <begin position="62"/>
        <end position="81"/>
    </location>
</feature>
<keyword evidence="1" id="KW-1133">Transmembrane helix</keyword>
<keyword evidence="3" id="KW-1185">Reference proteome</keyword>
<dbReference type="RefSeq" id="WP_113804561.1">
    <property type="nucleotide sequence ID" value="NZ_QOCW01000002.1"/>
</dbReference>
<dbReference type="InterPro" id="IPR058247">
    <property type="entry name" value="DUF1453"/>
</dbReference>
<evidence type="ECO:0000313" key="3">
    <source>
        <dbReference type="Proteomes" id="UP000253314"/>
    </source>
</evidence>
<dbReference type="Pfam" id="PF07301">
    <property type="entry name" value="DUF1453"/>
    <property type="match status" value="1"/>
</dbReference>
<feature type="transmembrane region" description="Helical" evidence="1">
    <location>
        <begin position="6"/>
        <end position="21"/>
    </location>
</feature>
<gene>
    <name evidence="2" type="ORF">DS031_03560</name>
</gene>
<dbReference type="Proteomes" id="UP000253314">
    <property type="component" value="Unassembled WGS sequence"/>
</dbReference>
<evidence type="ECO:0008006" key="4">
    <source>
        <dbReference type="Google" id="ProtNLM"/>
    </source>
</evidence>
<dbReference type="AlphaFoldDB" id="A0A366Y4F8"/>
<protein>
    <recommendedName>
        <fullName evidence="4">Cytochrome c biogenesis protein CcdC</fullName>
    </recommendedName>
</protein>
<reference evidence="2 3" key="1">
    <citation type="submission" date="2018-07" db="EMBL/GenBank/DDBJ databases">
        <title>Lottiidibacillus patelloidae gen. nov., sp. nov., isolated from the intestinal tract of a marine limpet and the reclassification of B. taeanensis BH030017T, B. algicola KMM 3737T and B. hwajinpoensis SW-72T as genus Lottiidibacillus.</title>
        <authorList>
            <person name="Liu R."/>
            <person name="Huang Z."/>
        </authorList>
    </citation>
    <scope>NUCLEOTIDE SEQUENCE [LARGE SCALE GENOMIC DNA]</scope>
    <source>
        <strain evidence="2 3">BH030017</strain>
    </source>
</reference>
<dbReference type="OrthoDB" id="120091at2"/>
<organism evidence="2 3">
    <name type="scientific">Bacillus taeanensis</name>
    <dbReference type="NCBI Taxonomy" id="273032"/>
    <lineage>
        <taxon>Bacteria</taxon>
        <taxon>Bacillati</taxon>
        <taxon>Bacillota</taxon>
        <taxon>Bacilli</taxon>
        <taxon>Bacillales</taxon>
        <taxon>Bacillaceae</taxon>
        <taxon>Bacillus</taxon>
    </lineage>
</organism>
<comment type="caution">
    <text evidence="2">The sequence shown here is derived from an EMBL/GenBank/DDBJ whole genome shotgun (WGS) entry which is preliminary data.</text>
</comment>
<feature type="transmembrane region" description="Helical" evidence="1">
    <location>
        <begin position="93"/>
        <end position="112"/>
    </location>
</feature>
<feature type="transmembrane region" description="Helical" evidence="1">
    <location>
        <begin position="33"/>
        <end position="50"/>
    </location>
</feature>
<evidence type="ECO:0000256" key="1">
    <source>
        <dbReference type="SAM" id="Phobius"/>
    </source>
</evidence>
<proteinExistence type="predicted"/>
<evidence type="ECO:0000313" key="2">
    <source>
        <dbReference type="EMBL" id="RBW71081.1"/>
    </source>
</evidence>
<keyword evidence="1" id="KW-0812">Transmembrane</keyword>
<dbReference type="PANTHER" id="PTHR39164">
    <property type="entry name" value="PROTEIN CCDC"/>
    <property type="match status" value="1"/>
</dbReference>
<accession>A0A366Y4F8</accession>
<dbReference type="EMBL" id="QOCW01000002">
    <property type="protein sequence ID" value="RBW71081.1"/>
    <property type="molecule type" value="Genomic_DNA"/>
</dbReference>
<dbReference type="InterPro" id="IPR031306">
    <property type="entry name" value="CcdC"/>
</dbReference>
<dbReference type="PANTHER" id="PTHR39164:SF1">
    <property type="entry name" value="PROTEIN CCDC"/>
    <property type="match status" value="1"/>
</dbReference>
<name>A0A366Y4F8_9BACI</name>
<keyword evidence="1" id="KW-0472">Membrane</keyword>
<feature type="transmembrane region" description="Helical" evidence="1">
    <location>
        <begin position="124"/>
        <end position="144"/>
    </location>
</feature>
<dbReference type="PIRSF" id="PIRSF021441">
    <property type="entry name" value="DUF1453"/>
    <property type="match status" value="1"/>
</dbReference>